<dbReference type="SUPFAM" id="SSF81271">
    <property type="entry name" value="TGS-like"/>
    <property type="match status" value="1"/>
</dbReference>
<dbReference type="GO" id="GO:0008893">
    <property type="term" value="F:guanosine-3',5'-bis(diphosphate) 3'-diphosphatase activity"/>
    <property type="evidence" value="ECO:0007669"/>
    <property type="project" value="UniProtKB-EC"/>
</dbReference>
<evidence type="ECO:0000259" key="8">
    <source>
        <dbReference type="PROSITE" id="PS51880"/>
    </source>
</evidence>
<dbReference type="InterPro" id="IPR045600">
    <property type="entry name" value="RelA/SpoT_AH_RIS"/>
</dbReference>
<dbReference type="SUPFAM" id="SSF109604">
    <property type="entry name" value="HD-domain/PDEase-like"/>
    <property type="match status" value="1"/>
</dbReference>
<name>A0A450YCX6_9GAMM</name>
<dbReference type="UniPathway" id="UPA00908">
    <property type="reaction ID" value="UER00886"/>
</dbReference>
<evidence type="ECO:0000256" key="3">
    <source>
        <dbReference type="ARBA" id="ARBA00024387"/>
    </source>
</evidence>
<dbReference type="InterPro" id="IPR004095">
    <property type="entry name" value="TGS"/>
</dbReference>
<dbReference type="PANTHER" id="PTHR21262">
    <property type="entry name" value="GUANOSINE-3',5'-BIS DIPHOSPHATE 3'-PYROPHOSPHOHYDROLASE"/>
    <property type="match status" value="1"/>
</dbReference>
<dbReference type="EMBL" id="CAADFR010000036">
    <property type="protein sequence ID" value="VFK39323.1"/>
    <property type="molecule type" value="Genomic_DNA"/>
</dbReference>
<dbReference type="InterPro" id="IPR003607">
    <property type="entry name" value="HD/PDEase_dom"/>
</dbReference>
<comment type="catalytic activity">
    <reaction evidence="4">
        <text>guanosine 3',5'-bis(diphosphate) + H2O = GDP + diphosphate + H(+)</text>
        <dbReference type="Rhea" id="RHEA:14253"/>
        <dbReference type="ChEBI" id="CHEBI:15377"/>
        <dbReference type="ChEBI" id="CHEBI:15378"/>
        <dbReference type="ChEBI" id="CHEBI:33019"/>
        <dbReference type="ChEBI" id="CHEBI:58189"/>
        <dbReference type="ChEBI" id="CHEBI:77828"/>
        <dbReference type="EC" id="3.1.7.2"/>
    </reaction>
</comment>
<comment type="similarity">
    <text evidence="5">Belongs to the relA/spoT family.</text>
</comment>
<feature type="domain" description="HD" evidence="7">
    <location>
        <begin position="108"/>
        <end position="207"/>
    </location>
</feature>
<feature type="domain" description="TGS" evidence="8">
    <location>
        <begin position="449"/>
        <end position="510"/>
    </location>
</feature>
<dbReference type="InterPro" id="IPR006674">
    <property type="entry name" value="HD_domain"/>
</dbReference>
<dbReference type="Pfam" id="PF04607">
    <property type="entry name" value="RelA_SpoT"/>
    <property type="match status" value="1"/>
</dbReference>
<evidence type="ECO:0000256" key="1">
    <source>
        <dbReference type="ARBA" id="ARBA00022801"/>
    </source>
</evidence>
<dbReference type="Pfam" id="PF19296">
    <property type="entry name" value="RelA_AH_RIS"/>
    <property type="match status" value="1"/>
</dbReference>
<dbReference type="InterPro" id="IPR007685">
    <property type="entry name" value="RelA_SpoT"/>
</dbReference>
<dbReference type="InterPro" id="IPR012675">
    <property type="entry name" value="Beta-grasp_dom_sf"/>
</dbReference>
<dbReference type="Pfam" id="PF02824">
    <property type="entry name" value="TGS"/>
    <property type="match status" value="1"/>
</dbReference>
<dbReference type="GO" id="GO:0015970">
    <property type="term" value="P:guanosine tetraphosphate biosynthetic process"/>
    <property type="evidence" value="ECO:0007669"/>
    <property type="project" value="UniProtKB-UniPathway"/>
</dbReference>
<dbReference type="EMBL" id="CAADFU010000032">
    <property type="protein sequence ID" value="VFK44039.1"/>
    <property type="molecule type" value="Genomic_DNA"/>
</dbReference>
<evidence type="ECO:0000313" key="9">
    <source>
        <dbReference type="EMBL" id="VFK39323.1"/>
    </source>
</evidence>
<dbReference type="GO" id="GO:0005886">
    <property type="term" value="C:plasma membrane"/>
    <property type="evidence" value="ECO:0007669"/>
    <property type="project" value="TreeGrafter"/>
</dbReference>
<dbReference type="SMART" id="SM00954">
    <property type="entry name" value="RelA_SpoT"/>
    <property type="match status" value="1"/>
</dbReference>
<dbReference type="Pfam" id="PF13328">
    <property type="entry name" value="HD_4"/>
    <property type="match status" value="1"/>
</dbReference>
<evidence type="ECO:0000259" key="7">
    <source>
        <dbReference type="PROSITE" id="PS51831"/>
    </source>
</evidence>
<feature type="domain" description="ACT" evidence="6">
    <location>
        <begin position="698"/>
        <end position="770"/>
    </location>
</feature>
<evidence type="ECO:0000256" key="2">
    <source>
        <dbReference type="ARBA" id="ARBA00024329"/>
    </source>
</evidence>
<dbReference type="FunFam" id="3.30.460.10:FF:000001">
    <property type="entry name" value="GTP pyrophosphokinase RelA"/>
    <property type="match status" value="1"/>
</dbReference>
<dbReference type="PROSITE" id="PS51880">
    <property type="entry name" value="TGS"/>
    <property type="match status" value="1"/>
</dbReference>
<dbReference type="GO" id="GO:0015949">
    <property type="term" value="P:nucleobase-containing small molecule interconversion"/>
    <property type="evidence" value="ECO:0007669"/>
    <property type="project" value="UniProtKB-ARBA"/>
</dbReference>
<evidence type="ECO:0000256" key="4">
    <source>
        <dbReference type="ARBA" id="ARBA00047968"/>
    </source>
</evidence>
<dbReference type="InterPro" id="IPR043519">
    <property type="entry name" value="NT_sf"/>
</dbReference>
<dbReference type="FunFam" id="3.10.20.30:FF:000002">
    <property type="entry name" value="GTP pyrophosphokinase (RelA/SpoT)"/>
    <property type="match status" value="1"/>
</dbReference>
<dbReference type="PROSITE" id="PS51831">
    <property type="entry name" value="HD"/>
    <property type="match status" value="1"/>
</dbReference>
<dbReference type="FunFam" id="1.10.3210.10:FF:000001">
    <property type="entry name" value="GTP pyrophosphokinase RelA"/>
    <property type="match status" value="1"/>
</dbReference>
<sequence>MFITNVAFCPRRQNDGYIMFGSLSPFPFSKEFLRGLRVPYRSGLSYRGGDSSFEYSSGRRANQRYYISDLCELTEQYLEPIFVKEIYRAYLFGAEAHNGQTRSTGEPYIFHPLNVAGILAEMHLDYQTIVAAILHDVVEDTPLGCAHVDKGFGVEIAELVDGVSKLTHVHFNSLAEKQAENFRKMLLAMTKDIRVILIKLADRLHNMRTLGGLASEKRSRIARETLEIYAPIASRLGLSNIAIELEELGFHALYPTRYRVLAEKVKTTRGNRRRLINKIERKIRNRLQEERITCRVLGREKHLYSLYRKMRRKNRSFSEVLDIYAFRIIVDDVDACYRVLGHIHSLYKPVPGRFKDYIAIPKANAYQSLHTVLFEPHGIPFEIQIRTEEMNAVAETGIATHCRYKNDATVTNAAHQRARGWLRGLSEMQKNAGNPMELLESVKVDLFPDEVYVFTPAGEIMALPRGATAVDFAYAVHTGVGNTCVAVKIDQLYASLRTPLENGQTVEVLTAPWAHPNPGWLHFVVTAKAQSNIRNYLKKLRQDEIILLGKRLLTQPLALRSARLDDIPRDRIDGLLTELGLDDVDTLLLEIGLGKRAAASVAHKLLSEVGKEDLPAGYPEDFQFHYPLHIKGTEGMVVALSKCCYPIPGDSIVGISTGRGIVIHTKFCKNMSMDNPRNMHKSVDVAWESGIKSEFPVGIRIHAANRKGALAAFATAIAEMGANIENIVLFDQDGTQSSIGFIIDVSDRHHLARIIKRLRAIDFVSRIMRV</sequence>
<dbReference type="SMART" id="SM00471">
    <property type="entry name" value="HDc"/>
    <property type="match status" value="1"/>
</dbReference>
<dbReference type="SUPFAM" id="SSF81301">
    <property type="entry name" value="Nucleotidyltransferase"/>
    <property type="match status" value="1"/>
</dbReference>
<dbReference type="AlphaFoldDB" id="A0A450YCX6"/>
<keyword evidence="9" id="KW-0418">Kinase</keyword>
<dbReference type="Gene3D" id="1.10.3210.10">
    <property type="entry name" value="Hypothetical protein af1432"/>
    <property type="match status" value="1"/>
</dbReference>
<dbReference type="Gene3D" id="3.30.460.10">
    <property type="entry name" value="Beta Polymerase, domain 2"/>
    <property type="match status" value="1"/>
</dbReference>
<dbReference type="InterPro" id="IPR045865">
    <property type="entry name" value="ACT-like_dom_sf"/>
</dbReference>
<dbReference type="PANTHER" id="PTHR21262:SF36">
    <property type="entry name" value="BIFUNCTIONAL (P)PPGPP SYNTHASE_HYDROLASE SPOT"/>
    <property type="match status" value="1"/>
</dbReference>
<organism evidence="9">
    <name type="scientific">Candidatus Kentrum sp. SD</name>
    <dbReference type="NCBI Taxonomy" id="2126332"/>
    <lineage>
        <taxon>Bacteria</taxon>
        <taxon>Pseudomonadati</taxon>
        <taxon>Pseudomonadota</taxon>
        <taxon>Gammaproteobacteria</taxon>
        <taxon>Candidatus Kentrum</taxon>
    </lineage>
</organism>
<dbReference type="GO" id="GO:0042594">
    <property type="term" value="P:response to starvation"/>
    <property type="evidence" value="ECO:0007669"/>
    <property type="project" value="TreeGrafter"/>
</dbReference>
<protein>
    <recommendedName>
        <fullName evidence="3">guanosine-3',5'-bis(diphosphate) 3'-diphosphatase</fullName>
        <ecNumber evidence="3">3.1.7.2</ecNumber>
    </recommendedName>
</protein>
<gene>
    <name evidence="10" type="ORF">BECKSD772E_GA0070983_103214</name>
    <name evidence="9" type="ORF">BECKSD772F_GA0070984_103612</name>
</gene>
<dbReference type="CDD" id="cd00077">
    <property type="entry name" value="HDc"/>
    <property type="match status" value="1"/>
</dbReference>
<dbReference type="InterPro" id="IPR004811">
    <property type="entry name" value="RelA/Spo_fam"/>
</dbReference>
<dbReference type="Gene3D" id="3.30.70.260">
    <property type="match status" value="1"/>
</dbReference>
<dbReference type="CDD" id="cd01668">
    <property type="entry name" value="TGS_RSH"/>
    <property type="match status" value="1"/>
</dbReference>
<evidence type="ECO:0000256" key="5">
    <source>
        <dbReference type="RuleBase" id="RU003847"/>
    </source>
</evidence>
<comment type="pathway">
    <text evidence="2">Purine metabolism; ppGpp biosynthesis; ppGpp from GDP: step 1/1.</text>
</comment>
<proteinExistence type="inferred from homology"/>
<dbReference type="InterPro" id="IPR012676">
    <property type="entry name" value="TGS-like"/>
</dbReference>
<dbReference type="CDD" id="cd05399">
    <property type="entry name" value="NT_Rel-Spo_like"/>
    <property type="match status" value="1"/>
</dbReference>
<evidence type="ECO:0000259" key="6">
    <source>
        <dbReference type="PROSITE" id="PS51671"/>
    </source>
</evidence>
<dbReference type="InterPro" id="IPR033655">
    <property type="entry name" value="TGS_RelA/SpoT"/>
</dbReference>
<comment type="function">
    <text evidence="5">In eubacteria ppGpp (guanosine 3'-diphosphate 5'-diphosphate) is a mediator of the stringent response that coordinates a variety of cellular activities in response to changes in nutritional abundance.</text>
</comment>
<keyword evidence="9" id="KW-0808">Transferase</keyword>
<dbReference type="EC" id="3.1.7.2" evidence="3"/>
<dbReference type="InterPro" id="IPR002912">
    <property type="entry name" value="ACT_dom"/>
</dbReference>
<reference evidence="9" key="1">
    <citation type="submission" date="2019-02" db="EMBL/GenBank/DDBJ databases">
        <authorList>
            <person name="Gruber-Vodicka R. H."/>
            <person name="Seah K. B. B."/>
        </authorList>
    </citation>
    <scope>NUCLEOTIDE SEQUENCE</scope>
    <source>
        <strain evidence="10">BECK_S1320</strain>
        <strain evidence="9">BECK_S1321</strain>
    </source>
</reference>
<keyword evidence="1" id="KW-0378">Hydrolase</keyword>
<dbReference type="PROSITE" id="PS51671">
    <property type="entry name" value="ACT"/>
    <property type="match status" value="1"/>
</dbReference>
<accession>A0A450YCX6</accession>
<dbReference type="GO" id="GO:0016301">
    <property type="term" value="F:kinase activity"/>
    <property type="evidence" value="ECO:0007669"/>
    <property type="project" value="UniProtKB-KW"/>
</dbReference>
<dbReference type="GO" id="GO:0008728">
    <property type="term" value="F:GTP diphosphokinase activity"/>
    <property type="evidence" value="ECO:0007669"/>
    <property type="project" value="TreeGrafter"/>
</dbReference>
<dbReference type="Pfam" id="PF13291">
    <property type="entry name" value="ACT_4"/>
    <property type="match status" value="1"/>
</dbReference>
<dbReference type="SUPFAM" id="SSF55021">
    <property type="entry name" value="ACT-like"/>
    <property type="match status" value="1"/>
</dbReference>
<dbReference type="Gene3D" id="3.10.20.30">
    <property type="match status" value="1"/>
</dbReference>
<dbReference type="NCBIfam" id="TIGR00691">
    <property type="entry name" value="spoT_relA"/>
    <property type="match status" value="1"/>
</dbReference>
<evidence type="ECO:0000313" key="10">
    <source>
        <dbReference type="EMBL" id="VFK44039.1"/>
    </source>
</evidence>